<name>A0AAD1W744_PELCU</name>
<evidence type="ECO:0000256" key="1">
    <source>
        <dbReference type="ARBA" id="ARBA00023157"/>
    </source>
</evidence>
<protein>
    <submittedName>
        <fullName evidence="5">Fc receptor 5</fullName>
    </submittedName>
</protein>
<gene>
    <name evidence="5" type="ORF">PECUL_23A014798</name>
</gene>
<dbReference type="PANTHER" id="PTHR11738">
    <property type="entry name" value="MHC CLASS I NK CELL RECEPTOR"/>
    <property type="match status" value="1"/>
</dbReference>
<feature type="domain" description="Ig-like" evidence="4">
    <location>
        <begin position="296"/>
        <end position="393"/>
    </location>
</feature>
<dbReference type="GO" id="GO:0002764">
    <property type="term" value="P:immune response-regulating signaling pathway"/>
    <property type="evidence" value="ECO:0007669"/>
    <property type="project" value="TreeGrafter"/>
</dbReference>
<dbReference type="PANTHER" id="PTHR11738:SF186">
    <property type="entry name" value="OSTEOCLAST-ASSOCIATED IMMUNOGLOBULIN-LIKE RECEPTOR"/>
    <property type="match status" value="1"/>
</dbReference>
<evidence type="ECO:0000259" key="4">
    <source>
        <dbReference type="PROSITE" id="PS50835"/>
    </source>
</evidence>
<keyword evidence="5" id="KW-0675">Receptor</keyword>
<sequence length="455" mass="51242">MLEPPSISFSAGYNTFLTGEPVLLKCKAPDNISVHGYMFYRDDHEVQSIVGPHGNIFQINMVNMDKRGSYTCIYLVLDSRGLWKSRQSPPVFLYVLDQPSTPRILFNPKQQLYFEGESVTLLCDHPHANSQTRYNFYKDGTELLSYIDVIHSKLQFSSLSTKDSGTYYCQYWLLPNQRKVTSSRSKGEEFVVTALSAAPTLKFFPSYSTFILGETVVLECMAPPPILVTLYRMYKEGKEIIDSPNSPSGKLTLHNVTKDDQGTYTCMYWSANSLREIPSTQSRTRELHVIAPLLPPLLSLDPPNGRVWDGGNVTLICTILTPEESTLYDFHFLNEKQEMSVFANKTETRKTLTIMVWRSNNTSESKYFCQYTANIKGRLILSPKSSHAEITVTTGSVLWIIVVGIVAGIVVLIIMIVLLCWVLTGTKGSSKNDTESKPSSEDADKFTSLRTQDDC</sequence>
<dbReference type="CDD" id="cd00096">
    <property type="entry name" value="Ig"/>
    <property type="match status" value="1"/>
</dbReference>
<feature type="domain" description="Ig-like" evidence="4">
    <location>
        <begin position="199"/>
        <end position="266"/>
    </location>
</feature>
<dbReference type="Proteomes" id="UP001295444">
    <property type="component" value="Chromosome 05"/>
</dbReference>
<feature type="domain" description="Ig-like" evidence="4">
    <location>
        <begin position="102"/>
        <end position="181"/>
    </location>
</feature>
<dbReference type="InterPro" id="IPR036179">
    <property type="entry name" value="Ig-like_dom_sf"/>
</dbReference>
<feature type="domain" description="Ig-like" evidence="4">
    <location>
        <begin position="5"/>
        <end position="72"/>
    </location>
</feature>
<keyword evidence="1" id="KW-1015">Disulfide bond</keyword>
<keyword evidence="6" id="KW-1185">Reference proteome</keyword>
<keyword evidence="3" id="KW-0472">Membrane</keyword>
<keyword evidence="3" id="KW-1133">Transmembrane helix</keyword>
<evidence type="ECO:0000256" key="3">
    <source>
        <dbReference type="SAM" id="Phobius"/>
    </source>
</evidence>
<dbReference type="InterPro" id="IPR003599">
    <property type="entry name" value="Ig_sub"/>
</dbReference>
<evidence type="ECO:0000256" key="2">
    <source>
        <dbReference type="SAM" id="MobiDB-lite"/>
    </source>
</evidence>
<dbReference type="InterPro" id="IPR013783">
    <property type="entry name" value="Ig-like_fold"/>
</dbReference>
<evidence type="ECO:0000313" key="5">
    <source>
        <dbReference type="EMBL" id="CAH2294664.1"/>
    </source>
</evidence>
<dbReference type="InterPro" id="IPR050412">
    <property type="entry name" value="Ig-like_Receptors_ImmuneReg"/>
</dbReference>
<evidence type="ECO:0000313" key="6">
    <source>
        <dbReference type="Proteomes" id="UP001295444"/>
    </source>
</evidence>
<dbReference type="EMBL" id="OW240916">
    <property type="protein sequence ID" value="CAH2294664.1"/>
    <property type="molecule type" value="Genomic_DNA"/>
</dbReference>
<feature type="compositionally biased region" description="Basic and acidic residues" evidence="2">
    <location>
        <begin position="430"/>
        <end position="455"/>
    </location>
</feature>
<dbReference type="SMART" id="SM00408">
    <property type="entry name" value="IGc2"/>
    <property type="match status" value="3"/>
</dbReference>
<feature type="transmembrane region" description="Helical" evidence="3">
    <location>
        <begin position="397"/>
        <end position="423"/>
    </location>
</feature>
<keyword evidence="3" id="KW-0812">Transmembrane</keyword>
<dbReference type="InterPro" id="IPR003598">
    <property type="entry name" value="Ig_sub2"/>
</dbReference>
<dbReference type="SMART" id="SM00409">
    <property type="entry name" value="IG"/>
    <property type="match status" value="4"/>
</dbReference>
<organism evidence="5 6">
    <name type="scientific">Pelobates cultripes</name>
    <name type="common">Western spadefoot toad</name>
    <dbReference type="NCBI Taxonomy" id="61616"/>
    <lineage>
        <taxon>Eukaryota</taxon>
        <taxon>Metazoa</taxon>
        <taxon>Chordata</taxon>
        <taxon>Craniata</taxon>
        <taxon>Vertebrata</taxon>
        <taxon>Euteleostomi</taxon>
        <taxon>Amphibia</taxon>
        <taxon>Batrachia</taxon>
        <taxon>Anura</taxon>
        <taxon>Pelobatoidea</taxon>
        <taxon>Pelobatidae</taxon>
        <taxon>Pelobates</taxon>
    </lineage>
</organism>
<dbReference type="Pfam" id="PF13927">
    <property type="entry name" value="Ig_3"/>
    <property type="match status" value="2"/>
</dbReference>
<feature type="region of interest" description="Disordered" evidence="2">
    <location>
        <begin position="427"/>
        <end position="455"/>
    </location>
</feature>
<dbReference type="SUPFAM" id="SSF48726">
    <property type="entry name" value="Immunoglobulin"/>
    <property type="match status" value="4"/>
</dbReference>
<dbReference type="PROSITE" id="PS50835">
    <property type="entry name" value="IG_LIKE"/>
    <property type="match status" value="4"/>
</dbReference>
<accession>A0AAD1W744</accession>
<dbReference type="InterPro" id="IPR007110">
    <property type="entry name" value="Ig-like_dom"/>
</dbReference>
<dbReference type="AlphaFoldDB" id="A0AAD1W744"/>
<proteinExistence type="predicted"/>
<dbReference type="Gene3D" id="2.60.40.10">
    <property type="entry name" value="Immunoglobulins"/>
    <property type="match status" value="4"/>
</dbReference>
<reference evidence="5" key="1">
    <citation type="submission" date="2022-03" db="EMBL/GenBank/DDBJ databases">
        <authorList>
            <person name="Alioto T."/>
            <person name="Alioto T."/>
            <person name="Gomez Garrido J."/>
        </authorList>
    </citation>
    <scope>NUCLEOTIDE SEQUENCE</scope>
</reference>